<protein>
    <recommendedName>
        <fullName evidence="1">DNA-directed RNA polymerase</fullName>
        <ecNumber evidence="1">2.7.7.6</ecNumber>
    </recommendedName>
</protein>
<evidence type="ECO:0000256" key="1">
    <source>
        <dbReference type="ARBA" id="ARBA00012418"/>
    </source>
</evidence>
<accession>A0A6C0IIB6</accession>
<proteinExistence type="predicted"/>
<keyword evidence="2" id="KW-0240">DNA-directed RNA polymerase</keyword>
<keyword evidence="4" id="KW-0548">Nucleotidyltransferase</keyword>
<evidence type="ECO:0000259" key="6">
    <source>
        <dbReference type="Pfam" id="PF04560"/>
    </source>
</evidence>
<evidence type="ECO:0000313" key="7">
    <source>
        <dbReference type="EMBL" id="QHT92529.1"/>
    </source>
</evidence>
<keyword evidence="3" id="KW-0808">Transferase</keyword>
<name>A0A6C0IIB6_9ZZZZ</name>
<dbReference type="GO" id="GO:0006351">
    <property type="term" value="P:DNA-templated transcription"/>
    <property type="evidence" value="ECO:0007669"/>
    <property type="project" value="InterPro"/>
</dbReference>
<dbReference type="GO" id="GO:0032549">
    <property type="term" value="F:ribonucleoside binding"/>
    <property type="evidence" value="ECO:0007669"/>
    <property type="project" value="InterPro"/>
</dbReference>
<evidence type="ECO:0000256" key="5">
    <source>
        <dbReference type="ARBA" id="ARBA00023163"/>
    </source>
</evidence>
<dbReference type="GO" id="GO:0000428">
    <property type="term" value="C:DNA-directed RNA polymerase complex"/>
    <property type="evidence" value="ECO:0007669"/>
    <property type="project" value="UniProtKB-KW"/>
</dbReference>
<dbReference type="GO" id="GO:0003677">
    <property type="term" value="F:DNA binding"/>
    <property type="evidence" value="ECO:0007669"/>
    <property type="project" value="InterPro"/>
</dbReference>
<reference evidence="7" key="1">
    <citation type="journal article" date="2020" name="Nature">
        <title>Giant virus diversity and host interactions through global metagenomics.</title>
        <authorList>
            <person name="Schulz F."/>
            <person name="Roux S."/>
            <person name="Paez-Espino D."/>
            <person name="Jungbluth S."/>
            <person name="Walsh D.A."/>
            <person name="Denef V.J."/>
            <person name="McMahon K.D."/>
            <person name="Konstantinidis K.T."/>
            <person name="Eloe-Fadrosh E.A."/>
            <person name="Kyrpides N.C."/>
            <person name="Woyke T."/>
        </authorList>
    </citation>
    <scope>NUCLEOTIDE SEQUENCE</scope>
    <source>
        <strain evidence="7">GVMAG-M-3300023184-88</strain>
    </source>
</reference>
<dbReference type="GO" id="GO:0003899">
    <property type="term" value="F:DNA-directed RNA polymerase activity"/>
    <property type="evidence" value="ECO:0007669"/>
    <property type="project" value="UniProtKB-EC"/>
</dbReference>
<dbReference type="AlphaFoldDB" id="A0A6C0IIB6"/>
<dbReference type="InterPro" id="IPR007641">
    <property type="entry name" value="RNA_pol_Rpb2_7"/>
</dbReference>
<evidence type="ECO:0000256" key="2">
    <source>
        <dbReference type="ARBA" id="ARBA00022478"/>
    </source>
</evidence>
<evidence type="ECO:0000256" key="4">
    <source>
        <dbReference type="ARBA" id="ARBA00022695"/>
    </source>
</evidence>
<dbReference type="Gene3D" id="3.90.1800.10">
    <property type="entry name" value="RNA polymerase alpha subunit dimerisation domain"/>
    <property type="match status" value="1"/>
</dbReference>
<evidence type="ECO:0000256" key="3">
    <source>
        <dbReference type="ARBA" id="ARBA00022679"/>
    </source>
</evidence>
<organism evidence="7">
    <name type="scientific">viral metagenome</name>
    <dbReference type="NCBI Taxonomy" id="1070528"/>
    <lineage>
        <taxon>unclassified sequences</taxon>
        <taxon>metagenomes</taxon>
        <taxon>organismal metagenomes</taxon>
    </lineage>
</organism>
<sequence>MERDCVVAHGMAEFTKERLMECSDSFSCYSCKECGLLAIANPEQSIWACRGCNNSTNFSRIQIPYATKLLLQELETMSIASRLITDQKLICHDAAKAV</sequence>
<dbReference type="EC" id="2.7.7.6" evidence="1"/>
<feature type="domain" description="RNA polymerase Rpb2" evidence="6">
    <location>
        <begin position="1"/>
        <end position="85"/>
    </location>
</feature>
<dbReference type="EMBL" id="MN740187">
    <property type="protein sequence ID" value="QHT92529.1"/>
    <property type="molecule type" value="Genomic_DNA"/>
</dbReference>
<dbReference type="SUPFAM" id="SSF64484">
    <property type="entry name" value="beta and beta-prime subunits of DNA dependent RNA-polymerase"/>
    <property type="match status" value="1"/>
</dbReference>
<keyword evidence="5" id="KW-0804">Transcription</keyword>
<dbReference type="PANTHER" id="PTHR20856">
    <property type="entry name" value="DNA-DIRECTED RNA POLYMERASE I SUBUNIT 2"/>
    <property type="match status" value="1"/>
</dbReference>
<dbReference type="InterPro" id="IPR015712">
    <property type="entry name" value="DNA-dir_RNA_pol_su2"/>
</dbReference>
<dbReference type="Pfam" id="PF04560">
    <property type="entry name" value="RNA_pol_Rpb2_7"/>
    <property type="match status" value="1"/>
</dbReference>